<organism evidence="4 5">
    <name type="scientific">Dactylosporangium darangshiense</name>
    <dbReference type="NCBI Taxonomy" id="579108"/>
    <lineage>
        <taxon>Bacteria</taxon>
        <taxon>Bacillati</taxon>
        <taxon>Actinomycetota</taxon>
        <taxon>Actinomycetes</taxon>
        <taxon>Micromonosporales</taxon>
        <taxon>Micromonosporaceae</taxon>
        <taxon>Dactylosporangium</taxon>
    </lineage>
</organism>
<dbReference type="PANTHER" id="PTHR42748">
    <property type="entry name" value="NITROGEN METABOLITE REPRESSION PROTEIN NMRA FAMILY MEMBER"/>
    <property type="match status" value="1"/>
</dbReference>
<keyword evidence="5" id="KW-1185">Reference proteome</keyword>
<dbReference type="EMBL" id="BAABAT010000091">
    <property type="protein sequence ID" value="GAA4264046.1"/>
    <property type="molecule type" value="Genomic_DNA"/>
</dbReference>
<name>A0ABP8DVH5_9ACTN</name>
<gene>
    <name evidence="4" type="ORF">GCM10022255_114090</name>
</gene>
<dbReference type="InterPro" id="IPR008030">
    <property type="entry name" value="NmrA-like"/>
</dbReference>
<evidence type="ECO:0000256" key="2">
    <source>
        <dbReference type="ARBA" id="ARBA00022857"/>
    </source>
</evidence>
<keyword evidence="2" id="KW-0521">NADP</keyword>
<evidence type="ECO:0000259" key="3">
    <source>
        <dbReference type="Pfam" id="PF05368"/>
    </source>
</evidence>
<dbReference type="InterPro" id="IPR036291">
    <property type="entry name" value="NAD(P)-bd_dom_sf"/>
</dbReference>
<dbReference type="PANTHER" id="PTHR42748:SF7">
    <property type="entry name" value="NMRA LIKE REDOX SENSOR 1-RELATED"/>
    <property type="match status" value="1"/>
</dbReference>
<dbReference type="InterPro" id="IPR051164">
    <property type="entry name" value="NmrA-like_oxidored"/>
</dbReference>
<comment type="similarity">
    <text evidence="1">Belongs to the NmrA-type oxidoreductase family.</text>
</comment>
<accession>A0ABP8DVH5</accession>
<comment type="caution">
    <text evidence="4">The sequence shown here is derived from an EMBL/GenBank/DDBJ whole genome shotgun (WGS) entry which is preliminary data.</text>
</comment>
<evidence type="ECO:0000313" key="5">
    <source>
        <dbReference type="Proteomes" id="UP001500620"/>
    </source>
</evidence>
<sequence>MEMTVLVCGATGSIGAPVVAELVRHGHPVRALVRDASRAAALPAGADPVYGDLRDPAAVATALTGVTAALYVSPHDPDEVAMAERFAATCERLGVRLIFAGVYADGRTALHRWAMRTLFGLMVPHYRGKLRIGVRMISSTARPVVFAVTNFYQNDEIVREDILDGRYPLPAHPKGLNRVDLRDAAVIITRAMTEPEFPSGGYTIAGPASVGGIEAARTWSAALGRPVAYEGDGDWQAVLSRRLSGPKLEDFKRSYAFLGRHGFATSPADVAATTRLLGRPPRAYAEYARDMASAWSVC</sequence>
<proteinExistence type="inferred from homology"/>
<dbReference type="Proteomes" id="UP001500620">
    <property type="component" value="Unassembled WGS sequence"/>
</dbReference>
<dbReference type="Pfam" id="PF05368">
    <property type="entry name" value="NmrA"/>
    <property type="match status" value="1"/>
</dbReference>
<dbReference type="Gene3D" id="3.40.50.720">
    <property type="entry name" value="NAD(P)-binding Rossmann-like Domain"/>
    <property type="match status" value="1"/>
</dbReference>
<dbReference type="SUPFAM" id="SSF51735">
    <property type="entry name" value="NAD(P)-binding Rossmann-fold domains"/>
    <property type="match status" value="1"/>
</dbReference>
<feature type="domain" description="NmrA-like" evidence="3">
    <location>
        <begin position="2"/>
        <end position="230"/>
    </location>
</feature>
<reference evidence="5" key="1">
    <citation type="journal article" date="2019" name="Int. J. Syst. Evol. Microbiol.">
        <title>The Global Catalogue of Microorganisms (GCM) 10K type strain sequencing project: providing services to taxonomists for standard genome sequencing and annotation.</title>
        <authorList>
            <consortium name="The Broad Institute Genomics Platform"/>
            <consortium name="The Broad Institute Genome Sequencing Center for Infectious Disease"/>
            <person name="Wu L."/>
            <person name="Ma J."/>
        </authorList>
    </citation>
    <scope>NUCLEOTIDE SEQUENCE [LARGE SCALE GENOMIC DNA]</scope>
    <source>
        <strain evidence="5">JCM 17441</strain>
    </source>
</reference>
<evidence type="ECO:0000313" key="4">
    <source>
        <dbReference type="EMBL" id="GAA4264046.1"/>
    </source>
</evidence>
<evidence type="ECO:0000256" key="1">
    <source>
        <dbReference type="ARBA" id="ARBA00006328"/>
    </source>
</evidence>
<protein>
    <submittedName>
        <fullName evidence="4">NmrA/HSCARG family protein</fullName>
    </submittedName>
</protein>